<dbReference type="AlphaFoldDB" id="A0A7I7JS09"/>
<evidence type="ECO:0000313" key="7">
    <source>
        <dbReference type="Proteomes" id="UP000466997"/>
    </source>
</evidence>
<protein>
    <submittedName>
        <fullName evidence="6">ABC transporter ATP-binding protein</fullName>
    </submittedName>
</protein>
<dbReference type="RefSeq" id="WP_013829697.1">
    <property type="nucleotide sequence ID" value="NZ_AP022562.1"/>
</dbReference>
<keyword evidence="7" id="KW-1185">Reference proteome</keyword>
<dbReference type="GO" id="GO:0016887">
    <property type="term" value="F:ATP hydrolysis activity"/>
    <property type="evidence" value="ECO:0007669"/>
    <property type="project" value="InterPro"/>
</dbReference>
<evidence type="ECO:0000256" key="4">
    <source>
        <dbReference type="ARBA" id="ARBA00022840"/>
    </source>
</evidence>
<dbReference type="Gene3D" id="3.40.50.300">
    <property type="entry name" value="P-loop containing nucleotide triphosphate hydrolases"/>
    <property type="match status" value="1"/>
</dbReference>
<keyword evidence="4 6" id="KW-0067">ATP-binding</keyword>
<evidence type="ECO:0000313" key="6">
    <source>
        <dbReference type="EMBL" id="BBX14198.1"/>
    </source>
</evidence>
<evidence type="ECO:0000256" key="1">
    <source>
        <dbReference type="ARBA" id="ARBA00005417"/>
    </source>
</evidence>
<dbReference type="InterPro" id="IPR027417">
    <property type="entry name" value="P-loop_NTPase"/>
</dbReference>
<reference evidence="6 7" key="1">
    <citation type="journal article" date="2019" name="Emerg. Microbes Infect.">
        <title>Comprehensive subspecies identification of 175 nontuberculous mycobacteria species based on 7547 genomic profiles.</title>
        <authorList>
            <person name="Matsumoto Y."/>
            <person name="Kinjo T."/>
            <person name="Motooka D."/>
            <person name="Nabeya D."/>
            <person name="Jung N."/>
            <person name="Uechi K."/>
            <person name="Horii T."/>
            <person name="Iida T."/>
            <person name="Fujita J."/>
            <person name="Nakamura S."/>
        </authorList>
    </citation>
    <scope>NUCLEOTIDE SEQUENCE [LARGE SCALE GENOMIC DNA]</scope>
    <source>
        <strain evidence="6 7">JCM 6391</strain>
    </source>
</reference>
<dbReference type="PROSITE" id="PS50893">
    <property type="entry name" value="ABC_TRANSPORTER_2"/>
    <property type="match status" value="1"/>
</dbReference>
<evidence type="ECO:0000256" key="3">
    <source>
        <dbReference type="ARBA" id="ARBA00022741"/>
    </source>
</evidence>
<dbReference type="SUPFAM" id="SSF52540">
    <property type="entry name" value="P-loop containing nucleoside triphosphate hydrolases"/>
    <property type="match status" value="1"/>
</dbReference>
<dbReference type="InterPro" id="IPR003593">
    <property type="entry name" value="AAA+_ATPase"/>
</dbReference>
<dbReference type="KEGG" id="mnm:MNVM_32790"/>
<comment type="similarity">
    <text evidence="1">Belongs to the ABC transporter superfamily.</text>
</comment>
<dbReference type="Pfam" id="PF00005">
    <property type="entry name" value="ABC_tran"/>
    <property type="match status" value="1"/>
</dbReference>
<dbReference type="InterPro" id="IPR003439">
    <property type="entry name" value="ABC_transporter-like_ATP-bd"/>
</dbReference>
<accession>A0A7I7JS09</accession>
<proteinExistence type="inferred from homology"/>
<dbReference type="PANTHER" id="PTHR42734:SF5">
    <property type="entry name" value="IRON TRANSPORT SYSTEM ATP-BINDING PROTEIN HI_0361-RELATED"/>
    <property type="match status" value="1"/>
</dbReference>
<keyword evidence="3" id="KW-0547">Nucleotide-binding</keyword>
<dbReference type="GO" id="GO:0005524">
    <property type="term" value="F:ATP binding"/>
    <property type="evidence" value="ECO:0007669"/>
    <property type="project" value="UniProtKB-KW"/>
</dbReference>
<dbReference type="PANTHER" id="PTHR42734">
    <property type="entry name" value="METAL TRANSPORT SYSTEM ATP-BINDING PROTEIN TM_0124-RELATED"/>
    <property type="match status" value="1"/>
</dbReference>
<dbReference type="FunFam" id="3.40.50.300:FF:001031">
    <property type="entry name" value="Iron ABC transporter ATP-binding protein"/>
    <property type="match status" value="1"/>
</dbReference>
<evidence type="ECO:0000256" key="2">
    <source>
        <dbReference type="ARBA" id="ARBA00022448"/>
    </source>
</evidence>
<evidence type="ECO:0000259" key="5">
    <source>
        <dbReference type="PROSITE" id="PS50893"/>
    </source>
</evidence>
<name>A0A7I7JS09_9MYCO</name>
<sequence>MPDTGRPGPRAAADQDLLIHFEGISLRRDGRTMVGPLDWSVELDERWVVIGPNGAGKTSLLRIAAATEHPSSGVAFVLGEQLGRVDTTELRARVGLSSAALAQRIPDNETVLDLVISAGYAVLGRWRERYDAVDHDRAIDLLESLGAEHLADRTYGTLSEGERKRVLIARALMTDPELLLLDEPAAGLDLGGREELVARLADLAADPDAPAIVLVTHHVEEIPIGFSHCLLLAEGRTVAAGLLSDVLTAENLSAAFGQSISLDVIDGRYFARRTRSRAAHRRRA</sequence>
<dbReference type="SMART" id="SM00382">
    <property type="entry name" value="AAA"/>
    <property type="match status" value="1"/>
</dbReference>
<feature type="domain" description="ABC transporter" evidence="5">
    <location>
        <begin position="19"/>
        <end position="259"/>
    </location>
</feature>
<dbReference type="EMBL" id="AP022562">
    <property type="protein sequence ID" value="BBX14198.1"/>
    <property type="molecule type" value="Genomic_DNA"/>
</dbReference>
<keyword evidence="2" id="KW-0813">Transport</keyword>
<dbReference type="InterPro" id="IPR050153">
    <property type="entry name" value="Metal_Ion_Import_ABC"/>
</dbReference>
<dbReference type="Proteomes" id="UP000466997">
    <property type="component" value="Chromosome"/>
</dbReference>
<gene>
    <name evidence="6" type="ORF">MNVM_32790</name>
</gene>
<organism evidence="6 7">
    <name type="scientific">Mycobacterium novum</name>
    <dbReference type="NCBI Taxonomy" id="2492438"/>
    <lineage>
        <taxon>Bacteria</taxon>
        <taxon>Bacillati</taxon>
        <taxon>Actinomycetota</taxon>
        <taxon>Actinomycetes</taxon>
        <taxon>Mycobacteriales</taxon>
        <taxon>Mycobacteriaceae</taxon>
        <taxon>Mycobacterium</taxon>
    </lineage>
</organism>